<dbReference type="InterPro" id="IPR002136">
    <property type="entry name" value="Ribosomal_uL4"/>
</dbReference>
<dbReference type="HAMAP" id="MF_01328_B">
    <property type="entry name" value="Ribosomal_uL4_B"/>
    <property type="match status" value="1"/>
</dbReference>
<dbReference type="InterPro" id="IPR023574">
    <property type="entry name" value="Ribosomal_uL4_dom_sf"/>
</dbReference>
<dbReference type="GO" id="GO:0006412">
    <property type="term" value="P:translation"/>
    <property type="evidence" value="ECO:0007669"/>
    <property type="project" value="UniProtKB-UniRule"/>
</dbReference>
<accession>A0A2M8EXI2</accession>
<comment type="function">
    <text evidence="5">Forms part of the polypeptide exit tunnel.</text>
</comment>
<keyword evidence="3 5" id="KW-0687">Ribonucleoprotein</keyword>
<dbReference type="SUPFAM" id="SSF52166">
    <property type="entry name" value="Ribosomal protein L4"/>
    <property type="match status" value="1"/>
</dbReference>
<dbReference type="PANTHER" id="PTHR10746:SF6">
    <property type="entry name" value="LARGE RIBOSOMAL SUBUNIT PROTEIN UL4M"/>
    <property type="match status" value="1"/>
</dbReference>
<dbReference type="NCBIfam" id="TIGR03953">
    <property type="entry name" value="rplD_bact"/>
    <property type="match status" value="1"/>
</dbReference>
<reference evidence="7" key="1">
    <citation type="submission" date="2017-09" db="EMBL/GenBank/DDBJ databases">
        <title>Depth-based differentiation of microbial function through sediment-hosted aquifers and enrichment of novel symbionts in the deep terrestrial subsurface.</title>
        <authorList>
            <person name="Probst A.J."/>
            <person name="Ladd B."/>
            <person name="Jarett J.K."/>
            <person name="Geller-Mcgrath D.E."/>
            <person name="Sieber C.M.K."/>
            <person name="Emerson J.B."/>
            <person name="Anantharaman K."/>
            <person name="Thomas B.C."/>
            <person name="Malmstrom R."/>
            <person name="Stieglmeier M."/>
            <person name="Klingl A."/>
            <person name="Woyke T."/>
            <person name="Ryan C.M."/>
            <person name="Banfield J.F."/>
        </authorList>
    </citation>
    <scope>NUCLEOTIDE SEQUENCE [LARGE SCALE GENOMIC DNA]</scope>
</reference>
<comment type="caution">
    <text evidence="6">The sequence shown here is derived from an EMBL/GenBank/DDBJ whole genome shotgun (WGS) entry which is preliminary data.</text>
</comment>
<comment type="function">
    <text evidence="5">One of the primary rRNA binding proteins, this protein initially binds near the 5'-end of the 23S rRNA. It is important during the early stages of 50S assembly. It makes multiple contacts with different domains of the 23S rRNA in the assembled 50S subunit and ribosome.</text>
</comment>
<dbReference type="EMBL" id="PFSC01000127">
    <property type="protein sequence ID" value="PJC30747.1"/>
    <property type="molecule type" value="Genomic_DNA"/>
</dbReference>
<comment type="subunit">
    <text evidence="5">Part of the 50S ribosomal subunit.</text>
</comment>
<dbReference type="AlphaFoldDB" id="A0A2M8EXI2"/>
<name>A0A2M8EXI2_9BACT</name>
<comment type="similarity">
    <text evidence="1 5">Belongs to the universal ribosomal protein uL4 family.</text>
</comment>
<evidence type="ECO:0000256" key="1">
    <source>
        <dbReference type="ARBA" id="ARBA00010528"/>
    </source>
</evidence>
<sequence>MVTTKKITTTTKVKVKEVISQDEVNIYALSGKAIGTEKLDKEIFQHKDNPELISQYVRMYLHNQHQGTASTKTRAEVIGSSKKIYRQKGTGRARHSAAKANLFRGGGVTFGPKPRVFSLSINKKQKKQALFITLSQKAKTKNIRILDASDIGTSPKTKTIVSFFKEVELTGKKTLFVLSKLEKNPFILSVQNIKSLDMIQASILNPYEVLNHKEVIFVDDALKTFVSHFAPQHEN</sequence>
<evidence type="ECO:0000256" key="4">
    <source>
        <dbReference type="ARBA" id="ARBA00035244"/>
    </source>
</evidence>
<evidence type="ECO:0000256" key="3">
    <source>
        <dbReference type="ARBA" id="ARBA00023274"/>
    </source>
</evidence>
<dbReference type="Gene3D" id="3.40.1370.10">
    <property type="match status" value="1"/>
</dbReference>
<dbReference type="Pfam" id="PF00573">
    <property type="entry name" value="Ribosomal_L4"/>
    <property type="match status" value="1"/>
</dbReference>
<keyword evidence="5" id="KW-0694">RNA-binding</keyword>
<protein>
    <recommendedName>
        <fullName evidence="4 5">Large ribosomal subunit protein uL4</fullName>
    </recommendedName>
</protein>
<dbReference type="Proteomes" id="UP000231383">
    <property type="component" value="Unassembled WGS sequence"/>
</dbReference>
<dbReference type="GO" id="GO:0003735">
    <property type="term" value="F:structural constituent of ribosome"/>
    <property type="evidence" value="ECO:0007669"/>
    <property type="project" value="InterPro"/>
</dbReference>
<gene>
    <name evidence="5" type="primary">rplD</name>
    <name evidence="6" type="ORF">CO051_04970</name>
</gene>
<dbReference type="GO" id="GO:0019843">
    <property type="term" value="F:rRNA binding"/>
    <property type="evidence" value="ECO:0007669"/>
    <property type="project" value="UniProtKB-UniRule"/>
</dbReference>
<dbReference type="PANTHER" id="PTHR10746">
    <property type="entry name" value="50S RIBOSOMAL PROTEIN L4"/>
    <property type="match status" value="1"/>
</dbReference>
<proteinExistence type="inferred from homology"/>
<dbReference type="GO" id="GO:0005840">
    <property type="term" value="C:ribosome"/>
    <property type="evidence" value="ECO:0007669"/>
    <property type="project" value="UniProtKB-KW"/>
</dbReference>
<evidence type="ECO:0000256" key="5">
    <source>
        <dbReference type="HAMAP-Rule" id="MF_01328"/>
    </source>
</evidence>
<dbReference type="GO" id="GO:1990904">
    <property type="term" value="C:ribonucleoprotein complex"/>
    <property type="evidence" value="ECO:0007669"/>
    <property type="project" value="UniProtKB-KW"/>
</dbReference>
<evidence type="ECO:0000313" key="7">
    <source>
        <dbReference type="Proteomes" id="UP000231383"/>
    </source>
</evidence>
<dbReference type="InterPro" id="IPR013005">
    <property type="entry name" value="Ribosomal_uL4-like"/>
</dbReference>
<organism evidence="6 7">
    <name type="scientific">Candidatus Roizmanbacteria bacterium CG_4_9_14_0_2_um_filter_39_13</name>
    <dbReference type="NCBI Taxonomy" id="1974839"/>
    <lineage>
        <taxon>Bacteria</taxon>
        <taxon>Candidatus Roizmaniibacteriota</taxon>
    </lineage>
</organism>
<evidence type="ECO:0000256" key="2">
    <source>
        <dbReference type="ARBA" id="ARBA00022980"/>
    </source>
</evidence>
<evidence type="ECO:0000313" key="6">
    <source>
        <dbReference type="EMBL" id="PJC30747.1"/>
    </source>
</evidence>
<keyword evidence="5" id="KW-0699">rRNA-binding</keyword>
<keyword evidence="2 5" id="KW-0689">Ribosomal protein</keyword>